<evidence type="ECO:0000313" key="3">
    <source>
        <dbReference type="EMBL" id="CAD5122398.1"/>
    </source>
</evidence>
<evidence type="ECO:0000313" key="4">
    <source>
        <dbReference type="Proteomes" id="UP000549394"/>
    </source>
</evidence>
<evidence type="ECO:0000256" key="1">
    <source>
        <dbReference type="SAM" id="MobiDB-lite"/>
    </source>
</evidence>
<protein>
    <submittedName>
        <fullName evidence="3">DgyrCDS10827</fullName>
    </submittedName>
</protein>
<organism evidence="3 4">
    <name type="scientific">Dimorphilus gyrociliatus</name>
    <dbReference type="NCBI Taxonomy" id="2664684"/>
    <lineage>
        <taxon>Eukaryota</taxon>
        <taxon>Metazoa</taxon>
        <taxon>Spiralia</taxon>
        <taxon>Lophotrochozoa</taxon>
        <taxon>Annelida</taxon>
        <taxon>Polychaeta</taxon>
        <taxon>Polychaeta incertae sedis</taxon>
        <taxon>Dinophilidae</taxon>
        <taxon>Dimorphilus</taxon>
    </lineage>
</organism>
<feature type="compositionally biased region" description="Pro residues" evidence="1">
    <location>
        <begin position="155"/>
        <end position="166"/>
    </location>
</feature>
<feature type="region of interest" description="Disordered" evidence="1">
    <location>
        <begin position="59"/>
        <end position="166"/>
    </location>
</feature>
<dbReference type="Proteomes" id="UP000549394">
    <property type="component" value="Unassembled WGS sequence"/>
</dbReference>
<feature type="transmembrane region" description="Helical" evidence="2">
    <location>
        <begin position="35"/>
        <end position="54"/>
    </location>
</feature>
<keyword evidence="2" id="KW-0812">Transmembrane</keyword>
<dbReference type="AlphaFoldDB" id="A0A7I8W6I0"/>
<proteinExistence type="predicted"/>
<feature type="transmembrane region" description="Helical" evidence="2">
    <location>
        <begin position="12"/>
        <end position="29"/>
    </location>
</feature>
<keyword evidence="2" id="KW-0472">Membrane</keyword>
<sequence>MFSSISERIGGAIAILGIISAGPAAYFLYKKNYAVGVPFAVVCLLCFVIVSYLYKEGSLKGTSPEDDNHENGRQRISNEQTNQGNDTCAGQNQQQSSTPPYVRREPPKPPNYNSKRESCETPINISDNVESPLEPTAPIPESEEEKATNSNKPPYEAPPPYAPSHL</sequence>
<comment type="caution">
    <text evidence="3">The sequence shown here is derived from an EMBL/GenBank/DDBJ whole genome shotgun (WGS) entry which is preliminary data.</text>
</comment>
<keyword evidence="2" id="KW-1133">Transmembrane helix</keyword>
<reference evidence="3 4" key="1">
    <citation type="submission" date="2020-08" db="EMBL/GenBank/DDBJ databases">
        <authorList>
            <person name="Hejnol A."/>
        </authorList>
    </citation>
    <scope>NUCLEOTIDE SEQUENCE [LARGE SCALE GENOMIC DNA]</scope>
</reference>
<name>A0A7I8W6I0_9ANNE</name>
<keyword evidence="4" id="KW-1185">Reference proteome</keyword>
<evidence type="ECO:0000256" key="2">
    <source>
        <dbReference type="SAM" id="Phobius"/>
    </source>
</evidence>
<gene>
    <name evidence="3" type="ORF">DGYR_LOCUS10214</name>
</gene>
<dbReference type="EMBL" id="CAJFCJ010000017">
    <property type="protein sequence ID" value="CAD5122398.1"/>
    <property type="molecule type" value="Genomic_DNA"/>
</dbReference>
<feature type="compositionally biased region" description="Polar residues" evidence="1">
    <location>
        <begin position="74"/>
        <end position="98"/>
    </location>
</feature>
<accession>A0A7I8W6I0</accession>